<proteinExistence type="predicted"/>
<evidence type="ECO:0000256" key="1">
    <source>
        <dbReference type="SAM" id="MobiDB-lite"/>
    </source>
</evidence>
<dbReference type="Proteomes" id="UP000801864">
    <property type="component" value="Unassembled WGS sequence"/>
</dbReference>
<keyword evidence="3" id="KW-1185">Reference proteome</keyword>
<feature type="region of interest" description="Disordered" evidence="1">
    <location>
        <begin position="113"/>
        <end position="135"/>
    </location>
</feature>
<gene>
    <name evidence="2" type="ORF">CFAM422_006270</name>
</gene>
<evidence type="ECO:0000313" key="3">
    <source>
        <dbReference type="Proteomes" id="UP000801864"/>
    </source>
</evidence>
<name>A0A9P4XCR3_9HYPO</name>
<sequence>MTYAHTRHHRLLGWRLDKDDVQSDDEEFEELPIMRGMQPIGSRFYYGANVYRFFDSSGCTRCWCRLVGRRWNPRLTADEAERAVRELIRQGLMEDSQDLFMWWAATNAQREMNQRRENQRRENQRRENQRQENQR</sequence>
<organism evidence="2 3">
    <name type="scientific">Trichoderma lentiforme</name>
    <dbReference type="NCBI Taxonomy" id="1567552"/>
    <lineage>
        <taxon>Eukaryota</taxon>
        <taxon>Fungi</taxon>
        <taxon>Dikarya</taxon>
        <taxon>Ascomycota</taxon>
        <taxon>Pezizomycotina</taxon>
        <taxon>Sordariomycetes</taxon>
        <taxon>Hypocreomycetidae</taxon>
        <taxon>Hypocreales</taxon>
        <taxon>Hypocreaceae</taxon>
        <taxon>Trichoderma</taxon>
    </lineage>
</organism>
<accession>A0A9P4XCR3</accession>
<evidence type="ECO:0000313" key="2">
    <source>
        <dbReference type="EMBL" id="KAF3071361.1"/>
    </source>
</evidence>
<protein>
    <submittedName>
        <fullName evidence="2">Uncharacterized protein</fullName>
    </submittedName>
</protein>
<dbReference type="AlphaFoldDB" id="A0A9P4XCR3"/>
<reference evidence="2 3" key="1">
    <citation type="submission" date="2018-06" db="EMBL/GenBank/DDBJ databases">
        <title>Genome analysis of cellulolytic fungus Trichoderma lentiforme CFAM-422.</title>
        <authorList>
            <person name="Steindorff A.S."/>
            <person name="Formighieri E.F."/>
            <person name="Midorikawa G.E.O."/>
            <person name="Tamietti M.S."/>
            <person name="Ramos E.Z."/>
            <person name="Silva A.S."/>
            <person name="Bon E.P.S."/>
            <person name="Mendes T.D."/>
            <person name="Damaso M.C.T."/>
            <person name="Favaro L.C.L."/>
        </authorList>
    </citation>
    <scope>NUCLEOTIDE SEQUENCE [LARGE SCALE GENOMIC DNA]</scope>
    <source>
        <strain evidence="2 3">CFAM-422</strain>
    </source>
</reference>
<dbReference type="EMBL" id="QLNT01000010">
    <property type="protein sequence ID" value="KAF3071361.1"/>
    <property type="molecule type" value="Genomic_DNA"/>
</dbReference>
<comment type="caution">
    <text evidence="2">The sequence shown here is derived from an EMBL/GenBank/DDBJ whole genome shotgun (WGS) entry which is preliminary data.</text>
</comment>